<dbReference type="CDD" id="cd01066">
    <property type="entry name" value="APP_MetAP"/>
    <property type="match status" value="1"/>
</dbReference>
<gene>
    <name evidence="3" type="ORF">METZ01_LOCUS194490</name>
</gene>
<dbReference type="SUPFAM" id="SSF53092">
    <property type="entry name" value="Creatinase/prolidase N-terminal domain"/>
    <property type="match status" value="1"/>
</dbReference>
<dbReference type="SUPFAM" id="SSF55920">
    <property type="entry name" value="Creatinase/aminopeptidase"/>
    <property type="match status" value="1"/>
</dbReference>
<dbReference type="AlphaFoldDB" id="A0A382DT06"/>
<protein>
    <recommendedName>
        <fullName evidence="4">Peptidase M24 domain-containing protein</fullName>
    </recommendedName>
</protein>
<dbReference type="Pfam" id="PF01321">
    <property type="entry name" value="Creatinase_N"/>
    <property type="match status" value="1"/>
</dbReference>
<name>A0A382DT06_9ZZZZ</name>
<evidence type="ECO:0000259" key="1">
    <source>
        <dbReference type="Pfam" id="PF00557"/>
    </source>
</evidence>
<dbReference type="Pfam" id="PF00557">
    <property type="entry name" value="Peptidase_M24"/>
    <property type="match status" value="1"/>
</dbReference>
<evidence type="ECO:0008006" key="4">
    <source>
        <dbReference type="Google" id="ProtNLM"/>
    </source>
</evidence>
<dbReference type="InterPro" id="IPR000994">
    <property type="entry name" value="Pept_M24"/>
</dbReference>
<evidence type="ECO:0000313" key="3">
    <source>
        <dbReference type="EMBL" id="SVB41636.1"/>
    </source>
</evidence>
<dbReference type="PANTHER" id="PTHR46112">
    <property type="entry name" value="AMINOPEPTIDASE"/>
    <property type="match status" value="1"/>
</dbReference>
<dbReference type="Gene3D" id="3.40.350.10">
    <property type="entry name" value="Creatinase/prolidase N-terminal domain"/>
    <property type="match status" value="1"/>
</dbReference>
<accession>A0A382DT06</accession>
<dbReference type="Gene3D" id="3.90.230.10">
    <property type="entry name" value="Creatinase/methionine aminopeptidase superfamily"/>
    <property type="match status" value="1"/>
</dbReference>
<dbReference type="InterPro" id="IPR029149">
    <property type="entry name" value="Creatin/AminoP/Spt16_N"/>
</dbReference>
<organism evidence="3">
    <name type="scientific">marine metagenome</name>
    <dbReference type="NCBI Taxonomy" id="408172"/>
    <lineage>
        <taxon>unclassified sequences</taxon>
        <taxon>metagenomes</taxon>
        <taxon>ecological metagenomes</taxon>
    </lineage>
</organism>
<sequence>YRYERLQQQIARHRCDAALLFSSMNLRYASETLYAAITNMHSPTRAIFVPAEGKATLFDSASEIINDLPDYIGEQRESVKLPYFIAGDQSRKRTAHWVNELTDLVRQLGAQVGRIAIDTAEPELVLRLQEAGHRVVNAERIVERASAVKSDDELACIAASISVAERGLTRIRENIQPGVTERELWAQLAFENAAQGGHWFEYAILVSGVRTNPWGRECSDKVIESGELVGVDTGMIGPHGYCADISRSFVCSPAKPTREQKRLYQYAMENLAFNIDLIQAGMGFFEFAERSWAVPEEFRQRRYNSVAHGVGMGNEWPHIPFVDEWEADDQRDGVFEENMVMAIESCIGREDGSECVKLEEMVVLKQGTCQLLSSFPFESILME</sequence>
<evidence type="ECO:0000259" key="2">
    <source>
        <dbReference type="Pfam" id="PF01321"/>
    </source>
</evidence>
<feature type="non-terminal residue" evidence="3">
    <location>
        <position position="1"/>
    </location>
</feature>
<dbReference type="InterPro" id="IPR050659">
    <property type="entry name" value="Peptidase_M24B"/>
</dbReference>
<proteinExistence type="predicted"/>
<feature type="domain" description="Creatinase N-terminal" evidence="2">
    <location>
        <begin position="2"/>
        <end position="144"/>
    </location>
</feature>
<dbReference type="InterPro" id="IPR036005">
    <property type="entry name" value="Creatinase/aminopeptidase-like"/>
</dbReference>
<dbReference type="EMBL" id="UINC01040990">
    <property type="protein sequence ID" value="SVB41636.1"/>
    <property type="molecule type" value="Genomic_DNA"/>
</dbReference>
<feature type="domain" description="Peptidase M24" evidence="1">
    <location>
        <begin position="156"/>
        <end position="365"/>
    </location>
</feature>
<dbReference type="InterPro" id="IPR000587">
    <property type="entry name" value="Creatinase_N"/>
</dbReference>
<dbReference type="PANTHER" id="PTHR46112:SF2">
    <property type="entry name" value="XAA-PRO AMINOPEPTIDASE P-RELATED"/>
    <property type="match status" value="1"/>
</dbReference>
<reference evidence="3" key="1">
    <citation type="submission" date="2018-05" db="EMBL/GenBank/DDBJ databases">
        <authorList>
            <person name="Lanie J.A."/>
            <person name="Ng W.-L."/>
            <person name="Kazmierczak K.M."/>
            <person name="Andrzejewski T.M."/>
            <person name="Davidsen T.M."/>
            <person name="Wayne K.J."/>
            <person name="Tettelin H."/>
            <person name="Glass J.I."/>
            <person name="Rusch D."/>
            <person name="Podicherti R."/>
            <person name="Tsui H.-C.T."/>
            <person name="Winkler M.E."/>
        </authorList>
    </citation>
    <scope>NUCLEOTIDE SEQUENCE</scope>
</reference>